<dbReference type="AlphaFoldDB" id="X1JYK2"/>
<sequence length="256" mass="29198">RGLAADISIMNGQVYAGYRCGLNGGEVQFKYSLGLDEAPQRVKLDAELSELLTGENMVAQLAMEFPRNQFYGTFSRTEEVTYALRDVVMSLLDERYRPVRTGTAVTVTTNGDVRGRAAPRFITGIFPGLNLTSYRYRRMTAFADYLPDGTVENDMIFNGFNYNLYVTGTTDTNRIGRYDVGLILPGPPQTPEVQHRLRQLRIPIFKMKARIEGGQFHDEEITYPWPTETAYKIFLENNIVYRLWLAAQKKPPRSKR</sequence>
<accession>X1JYK2</accession>
<protein>
    <submittedName>
        <fullName evidence="1">Uncharacterized protein</fullName>
    </submittedName>
</protein>
<evidence type="ECO:0000313" key="1">
    <source>
        <dbReference type="EMBL" id="GAH74888.1"/>
    </source>
</evidence>
<reference evidence="1" key="1">
    <citation type="journal article" date="2014" name="Front. Microbiol.">
        <title>High frequency of phylogenetically diverse reductive dehalogenase-homologous genes in deep subseafloor sedimentary metagenomes.</title>
        <authorList>
            <person name="Kawai M."/>
            <person name="Futagami T."/>
            <person name="Toyoda A."/>
            <person name="Takaki Y."/>
            <person name="Nishi S."/>
            <person name="Hori S."/>
            <person name="Arai W."/>
            <person name="Tsubouchi T."/>
            <person name="Morono Y."/>
            <person name="Uchiyama I."/>
            <person name="Ito T."/>
            <person name="Fujiyama A."/>
            <person name="Inagaki F."/>
            <person name="Takami H."/>
        </authorList>
    </citation>
    <scope>NUCLEOTIDE SEQUENCE</scope>
    <source>
        <strain evidence="1">Expedition CK06-06</strain>
    </source>
</reference>
<proteinExistence type="predicted"/>
<organism evidence="1">
    <name type="scientific">marine sediment metagenome</name>
    <dbReference type="NCBI Taxonomy" id="412755"/>
    <lineage>
        <taxon>unclassified sequences</taxon>
        <taxon>metagenomes</taxon>
        <taxon>ecological metagenomes</taxon>
    </lineage>
</organism>
<name>X1JYK2_9ZZZZ</name>
<feature type="non-terminal residue" evidence="1">
    <location>
        <position position="1"/>
    </location>
</feature>
<dbReference type="EMBL" id="BARU01028835">
    <property type="protein sequence ID" value="GAH74888.1"/>
    <property type="molecule type" value="Genomic_DNA"/>
</dbReference>
<gene>
    <name evidence="1" type="ORF">S03H2_45979</name>
</gene>
<comment type="caution">
    <text evidence="1">The sequence shown here is derived from an EMBL/GenBank/DDBJ whole genome shotgun (WGS) entry which is preliminary data.</text>
</comment>